<dbReference type="AlphaFoldDB" id="A0A660E221"/>
<dbReference type="InterPro" id="IPR025272">
    <property type="entry name" value="SocA_Panacea"/>
</dbReference>
<sequence length="239" mass="27918">MFVHLIALAKLGEKSLAYHYASQSKSDILAKQQSLSEVVKSLQGVASIHVLKTESANFESVQQMDPYFIGVSVYEDMPDFANDVQNEMQLTATDVAAYLIRKNVTQAFSLQKTLYYLYADYLVEYDVRLFRSRFLAFEHGPVEYDVFTRNRYDRDALEKQYGFEDKLMLAKDKDSETIYQFVDSRIQKYAEFFNSSRWDQKENPTHRSGTPWSIARQKKSRNSQINDVDILKFHYIESL</sequence>
<reference evidence="2 3" key="1">
    <citation type="submission" date="2018-11" db="EMBL/GenBank/DDBJ databases">
        <authorList>
            <person name="Wuyts S."/>
        </authorList>
    </citation>
    <scope>NUCLEOTIDE SEQUENCE [LARGE SCALE GENOMIC DNA]</scope>
    <source>
        <strain evidence="2">Lactobacillus mudanjiangensis AMBF249</strain>
    </source>
</reference>
<dbReference type="EMBL" id="UYIG01000139">
    <property type="protein sequence ID" value="VDG29378.1"/>
    <property type="molecule type" value="Genomic_DNA"/>
</dbReference>
<accession>A0A660E221</accession>
<evidence type="ECO:0000313" key="3">
    <source>
        <dbReference type="Proteomes" id="UP000289996"/>
    </source>
</evidence>
<organism evidence="2 3">
    <name type="scientific">Lactiplantibacillus mudanjiangensis</name>
    <dbReference type="NCBI Taxonomy" id="1296538"/>
    <lineage>
        <taxon>Bacteria</taxon>
        <taxon>Bacillati</taxon>
        <taxon>Bacillota</taxon>
        <taxon>Bacilli</taxon>
        <taxon>Lactobacillales</taxon>
        <taxon>Lactobacillaceae</taxon>
        <taxon>Lactiplantibacillus</taxon>
    </lineage>
</organism>
<dbReference type="OrthoDB" id="2237225at2"/>
<dbReference type="Pfam" id="PF13274">
    <property type="entry name" value="SocA_Panacea"/>
    <property type="match status" value="1"/>
</dbReference>
<dbReference type="Proteomes" id="UP000289996">
    <property type="component" value="Unassembled WGS sequence"/>
</dbReference>
<gene>
    <name evidence="2" type="ORF">MUDAN_MDHGFNIF_03513</name>
</gene>
<dbReference type="RefSeq" id="WP_130852109.1">
    <property type="nucleotide sequence ID" value="NZ_UYIG01000139.1"/>
</dbReference>
<name>A0A660E221_9LACO</name>
<proteinExistence type="predicted"/>
<feature type="domain" description="Antitoxin SocA-like Panacea" evidence="1">
    <location>
        <begin position="110"/>
        <end position="212"/>
    </location>
</feature>
<evidence type="ECO:0000259" key="1">
    <source>
        <dbReference type="Pfam" id="PF13274"/>
    </source>
</evidence>
<evidence type="ECO:0000313" key="2">
    <source>
        <dbReference type="EMBL" id="VDG29378.1"/>
    </source>
</evidence>
<protein>
    <recommendedName>
        <fullName evidence="1">Antitoxin SocA-like Panacea domain-containing protein</fullName>
    </recommendedName>
</protein>
<keyword evidence="3" id="KW-1185">Reference proteome</keyword>